<dbReference type="InterPro" id="IPR011006">
    <property type="entry name" value="CheY-like_superfamily"/>
</dbReference>
<keyword evidence="3" id="KW-0805">Transcription regulation</keyword>
<evidence type="ECO:0000256" key="3">
    <source>
        <dbReference type="ARBA" id="ARBA00023015"/>
    </source>
</evidence>
<keyword evidence="1 6" id="KW-0597">Phosphoprotein</keyword>
<evidence type="ECO:0000256" key="6">
    <source>
        <dbReference type="PROSITE-ProRule" id="PRU00169"/>
    </source>
</evidence>
<keyword evidence="2" id="KW-0902">Two-component regulatory system</keyword>
<dbReference type="SMART" id="SM00448">
    <property type="entry name" value="REC"/>
    <property type="match status" value="1"/>
</dbReference>
<dbReference type="HOGENOM" id="CLU_000445_69_1_7"/>
<dbReference type="SUPFAM" id="SSF52172">
    <property type="entry name" value="CheY-like"/>
    <property type="match status" value="1"/>
</dbReference>
<dbReference type="InterPro" id="IPR039420">
    <property type="entry name" value="WalR-like"/>
</dbReference>
<dbReference type="GO" id="GO:0000976">
    <property type="term" value="F:transcription cis-regulatory region binding"/>
    <property type="evidence" value="ECO:0007669"/>
    <property type="project" value="TreeGrafter"/>
</dbReference>
<name>B8FGJ2_DESAL</name>
<evidence type="ECO:0000256" key="1">
    <source>
        <dbReference type="ARBA" id="ARBA00022553"/>
    </source>
</evidence>
<organism evidence="8 9">
    <name type="scientific">Desulfatibacillum aliphaticivorans</name>
    <dbReference type="NCBI Taxonomy" id="218208"/>
    <lineage>
        <taxon>Bacteria</taxon>
        <taxon>Pseudomonadati</taxon>
        <taxon>Thermodesulfobacteriota</taxon>
        <taxon>Desulfobacteria</taxon>
        <taxon>Desulfobacterales</taxon>
        <taxon>Desulfatibacillaceae</taxon>
        <taxon>Desulfatibacillum</taxon>
    </lineage>
</organism>
<reference evidence="8 9" key="1">
    <citation type="journal article" date="2012" name="Environ. Microbiol.">
        <title>The genome sequence of Desulfatibacillum alkenivorans AK-01: a blueprint for anaerobic alkane oxidation.</title>
        <authorList>
            <person name="Callaghan A.V."/>
            <person name="Morris B.E."/>
            <person name="Pereira I.A."/>
            <person name="McInerney M.J."/>
            <person name="Austin R.N."/>
            <person name="Groves J.T."/>
            <person name="Kukor J.J."/>
            <person name="Suflita J.M."/>
            <person name="Young L.Y."/>
            <person name="Zylstra G.J."/>
            <person name="Wawrik B."/>
        </authorList>
    </citation>
    <scope>NUCLEOTIDE SEQUENCE [LARGE SCALE GENOMIC DNA]</scope>
    <source>
        <strain evidence="8 9">AK-01</strain>
    </source>
</reference>
<dbReference type="PANTHER" id="PTHR48111:SF1">
    <property type="entry name" value="TWO-COMPONENT RESPONSE REGULATOR ORR33"/>
    <property type="match status" value="1"/>
</dbReference>
<feature type="modified residue" description="4-aspartylphosphate" evidence="6">
    <location>
        <position position="54"/>
    </location>
</feature>
<dbReference type="InterPro" id="IPR001789">
    <property type="entry name" value="Sig_transdc_resp-reg_receiver"/>
</dbReference>
<dbReference type="PROSITE" id="PS50110">
    <property type="entry name" value="RESPONSE_REGULATORY"/>
    <property type="match status" value="1"/>
</dbReference>
<dbReference type="AlphaFoldDB" id="B8FGJ2"/>
<sequence length="182" mass="20446">MPDYSILLVEDDYYIRNAIARDLQSRGYRVAAASGGEAALELLTVQSFDLVLTDLVMEQVGGLEVLKAAKTRSPDTMVIILTGYGKVSIAIEALRLGADDFLLKPAEPEEIHFRVKKCLQKREFRLRIRAYEEILPVCCECKKIRDDRGRESGAGDWMDLEDYLVEREKIKVDATLCPDCGG</sequence>
<dbReference type="GO" id="GO:0032993">
    <property type="term" value="C:protein-DNA complex"/>
    <property type="evidence" value="ECO:0007669"/>
    <property type="project" value="TreeGrafter"/>
</dbReference>
<feature type="domain" description="Response regulatory" evidence="7">
    <location>
        <begin position="5"/>
        <end position="119"/>
    </location>
</feature>
<evidence type="ECO:0000256" key="2">
    <source>
        <dbReference type="ARBA" id="ARBA00023012"/>
    </source>
</evidence>
<dbReference type="eggNOG" id="COG4567">
    <property type="taxonomic scope" value="Bacteria"/>
</dbReference>
<keyword evidence="4" id="KW-0238">DNA-binding</keyword>
<dbReference type="Pfam" id="PF00072">
    <property type="entry name" value="Response_reg"/>
    <property type="match status" value="1"/>
</dbReference>
<keyword evidence="9" id="KW-1185">Reference proteome</keyword>
<dbReference type="PANTHER" id="PTHR48111">
    <property type="entry name" value="REGULATOR OF RPOS"/>
    <property type="match status" value="1"/>
</dbReference>
<gene>
    <name evidence="8" type="ordered locus">Dalk_3211</name>
</gene>
<dbReference type="Gene3D" id="3.40.50.2300">
    <property type="match status" value="1"/>
</dbReference>
<keyword evidence="5" id="KW-0804">Transcription</keyword>
<dbReference type="EMBL" id="CP001322">
    <property type="protein sequence ID" value="ACL04901.1"/>
    <property type="molecule type" value="Genomic_DNA"/>
</dbReference>
<dbReference type="GO" id="GO:0006355">
    <property type="term" value="P:regulation of DNA-templated transcription"/>
    <property type="evidence" value="ECO:0007669"/>
    <property type="project" value="TreeGrafter"/>
</dbReference>
<dbReference type="GO" id="GO:0000156">
    <property type="term" value="F:phosphorelay response regulator activity"/>
    <property type="evidence" value="ECO:0007669"/>
    <property type="project" value="TreeGrafter"/>
</dbReference>
<evidence type="ECO:0000256" key="5">
    <source>
        <dbReference type="ARBA" id="ARBA00023163"/>
    </source>
</evidence>
<dbReference type="Proteomes" id="UP000000739">
    <property type="component" value="Chromosome"/>
</dbReference>
<dbReference type="KEGG" id="dal:Dalk_3211"/>
<accession>B8FGJ2</accession>
<protein>
    <submittedName>
        <fullName evidence="8">Protein with response regulator receiver domain</fullName>
    </submittedName>
</protein>
<evidence type="ECO:0000313" key="9">
    <source>
        <dbReference type="Proteomes" id="UP000000739"/>
    </source>
</evidence>
<dbReference type="RefSeq" id="WP_015947961.1">
    <property type="nucleotide sequence ID" value="NC_011768.1"/>
</dbReference>
<proteinExistence type="predicted"/>
<evidence type="ECO:0000256" key="4">
    <source>
        <dbReference type="ARBA" id="ARBA00023125"/>
    </source>
</evidence>
<evidence type="ECO:0000259" key="7">
    <source>
        <dbReference type="PROSITE" id="PS50110"/>
    </source>
</evidence>
<evidence type="ECO:0000313" key="8">
    <source>
        <dbReference type="EMBL" id="ACL04901.1"/>
    </source>
</evidence>
<dbReference type="GO" id="GO:0005829">
    <property type="term" value="C:cytosol"/>
    <property type="evidence" value="ECO:0007669"/>
    <property type="project" value="TreeGrafter"/>
</dbReference>